<dbReference type="EMBL" id="PVXP01000017">
    <property type="protein sequence ID" value="PRR85418.1"/>
    <property type="molecule type" value="Genomic_DNA"/>
</dbReference>
<proteinExistence type="predicted"/>
<protein>
    <recommendedName>
        <fullName evidence="3">LarA-like N-terminal domain-containing protein</fullName>
    </recommendedName>
</protein>
<accession>A0A2T0BNF3</accession>
<dbReference type="Gene3D" id="3.40.50.11440">
    <property type="match status" value="1"/>
</dbReference>
<organism evidence="1 2">
    <name type="scientific">Clostridium luticellarii</name>
    <dbReference type="NCBI Taxonomy" id="1691940"/>
    <lineage>
        <taxon>Bacteria</taxon>
        <taxon>Bacillati</taxon>
        <taxon>Bacillota</taxon>
        <taxon>Clostridia</taxon>
        <taxon>Eubacteriales</taxon>
        <taxon>Clostridiaceae</taxon>
        <taxon>Clostridium</taxon>
    </lineage>
</organism>
<sequence>MLDIKMPVIHRIVTEESCSCLSEKEIIEIVQHGIDRELEGKDIKGKKIGVLAGSRGIRDVQLIIKQVIINLKAHGADVIVLPAMGSHGGATAAGQRSILDHYGINEKELGVPIVSNMEVETIDHIGRQPVYVDKKVLDLDYIVPVNRVKAHTDFHGEHESGVIKMLVIGIGKQAQAEAVHQHGANGLKNLIPKVAEKVLEHIPLLAAVAIVENKRDMTAAVEVLNAGNIFEKDAELLKYSKKLLPKLPLSNLDVLVIKEMGKNISGVGMDPNVIGRMRINGIPDDPGTASRIVILDLTEESEGNALGMGIADVTTKRLYDKVDIQKTYMNTITSGFLERCFIPVVAPTDKEAIRIALQTCGRAVDQDTARIMLIDSTLELSHIYISSALLPEVPPEYKICGTDVTDVFDGNGNLTLF</sequence>
<dbReference type="OrthoDB" id="9788398at2"/>
<evidence type="ECO:0000313" key="2">
    <source>
        <dbReference type="Proteomes" id="UP000237798"/>
    </source>
</evidence>
<evidence type="ECO:0008006" key="3">
    <source>
        <dbReference type="Google" id="ProtNLM"/>
    </source>
</evidence>
<gene>
    <name evidence="1" type="ORF">CLLU_15990</name>
</gene>
<name>A0A2T0BNF3_9CLOT</name>
<evidence type="ECO:0000313" key="1">
    <source>
        <dbReference type="EMBL" id="PRR85418.1"/>
    </source>
</evidence>
<dbReference type="Proteomes" id="UP000237798">
    <property type="component" value="Unassembled WGS sequence"/>
</dbReference>
<dbReference type="AlphaFoldDB" id="A0A2T0BNF3"/>
<comment type="caution">
    <text evidence="1">The sequence shown here is derived from an EMBL/GenBank/DDBJ whole genome shotgun (WGS) entry which is preliminary data.</text>
</comment>
<dbReference type="RefSeq" id="WP_106009204.1">
    <property type="nucleotide sequence ID" value="NZ_PVXP01000017.1"/>
</dbReference>
<reference evidence="1 2" key="1">
    <citation type="submission" date="2018-03" db="EMBL/GenBank/DDBJ databases">
        <title>Genome sequence of Clostridium luticellarii DSM 29923.</title>
        <authorList>
            <person name="Poehlein A."/>
            <person name="Daniel R."/>
        </authorList>
    </citation>
    <scope>NUCLEOTIDE SEQUENCE [LARGE SCALE GENOMIC DNA]</scope>
    <source>
        <strain evidence="1 2">DSM 29923</strain>
    </source>
</reference>
<keyword evidence="2" id="KW-1185">Reference proteome</keyword>